<evidence type="ECO:0000259" key="2">
    <source>
        <dbReference type="Pfam" id="PF00085"/>
    </source>
</evidence>
<dbReference type="GO" id="GO:0006457">
    <property type="term" value="P:protein folding"/>
    <property type="evidence" value="ECO:0007669"/>
    <property type="project" value="TreeGrafter"/>
</dbReference>
<keyword evidence="4" id="KW-1185">Reference proteome</keyword>
<dbReference type="Gene3D" id="3.40.30.10">
    <property type="entry name" value="Glutaredoxin"/>
    <property type="match status" value="3"/>
</dbReference>
<evidence type="ECO:0000313" key="4">
    <source>
        <dbReference type="Proteomes" id="UP000288716"/>
    </source>
</evidence>
<name>A0A443SH14_9ACAR</name>
<dbReference type="GO" id="GO:0005789">
    <property type="term" value="C:endoplasmic reticulum membrane"/>
    <property type="evidence" value="ECO:0007669"/>
    <property type="project" value="TreeGrafter"/>
</dbReference>
<dbReference type="EMBL" id="NCKV01002468">
    <property type="protein sequence ID" value="RWS26799.1"/>
    <property type="molecule type" value="Genomic_DNA"/>
</dbReference>
<protein>
    <submittedName>
        <fullName evidence="3">Endoplasmic reticulum resident protein 44-like isoform X2</fullName>
    </submittedName>
</protein>
<dbReference type="InterPro" id="IPR036249">
    <property type="entry name" value="Thioredoxin-like_sf"/>
</dbReference>
<accession>A0A443SH14</accession>
<dbReference type="GO" id="GO:0003756">
    <property type="term" value="F:protein disulfide isomerase activity"/>
    <property type="evidence" value="ECO:0007669"/>
    <property type="project" value="TreeGrafter"/>
</dbReference>
<dbReference type="InterPro" id="IPR052643">
    <property type="entry name" value="ERP44"/>
</dbReference>
<feature type="domain" description="Thioredoxin" evidence="2">
    <location>
        <begin position="4"/>
        <end position="81"/>
    </location>
</feature>
<dbReference type="SUPFAM" id="SSF52833">
    <property type="entry name" value="Thioredoxin-like"/>
    <property type="match status" value="3"/>
</dbReference>
<dbReference type="Pfam" id="PF13848">
    <property type="entry name" value="Thioredoxin_6"/>
    <property type="match status" value="1"/>
</dbReference>
<feature type="compositionally biased region" description="Basic and acidic residues" evidence="1">
    <location>
        <begin position="324"/>
        <end position="334"/>
    </location>
</feature>
<reference evidence="3 4" key="1">
    <citation type="journal article" date="2018" name="Gigascience">
        <title>Genomes of trombidid mites reveal novel predicted allergens and laterally-transferred genes associated with secondary metabolism.</title>
        <authorList>
            <person name="Dong X."/>
            <person name="Chaisiri K."/>
            <person name="Xia D."/>
            <person name="Armstrong S.D."/>
            <person name="Fang Y."/>
            <person name="Donnelly M.J."/>
            <person name="Kadowaki T."/>
            <person name="McGarry J.W."/>
            <person name="Darby A.C."/>
            <person name="Makepeace B.L."/>
        </authorList>
    </citation>
    <scope>NUCLEOTIDE SEQUENCE [LARGE SCALE GENOMIC DNA]</scope>
    <source>
        <strain evidence="3">UoL-UT</strain>
    </source>
</reference>
<dbReference type="STRING" id="299467.A0A443SH14"/>
<dbReference type="InterPro" id="IPR013766">
    <property type="entry name" value="Thioredoxin_domain"/>
</dbReference>
<gene>
    <name evidence="3" type="ORF">B4U80_08938</name>
</gene>
<comment type="caution">
    <text evidence="3">The sequence shown here is derived from an EMBL/GenBank/DDBJ whole genome shotgun (WGS) entry which is preliminary data.</text>
</comment>
<dbReference type="GO" id="GO:0005793">
    <property type="term" value="C:endoplasmic reticulum-Golgi intermediate compartment"/>
    <property type="evidence" value="ECO:0007669"/>
    <property type="project" value="TreeGrafter"/>
</dbReference>
<proteinExistence type="predicted"/>
<dbReference type="VEuPathDB" id="VectorBase:LDEU005241"/>
<evidence type="ECO:0000256" key="1">
    <source>
        <dbReference type="SAM" id="MobiDB-lite"/>
    </source>
</evidence>
<dbReference type="AlphaFoldDB" id="A0A443SH14"/>
<dbReference type="OrthoDB" id="294696at2759"/>
<dbReference type="PANTHER" id="PTHR46295">
    <property type="entry name" value="ENDOPLASMIC RETICULUM RESIDENT PROTEIN 44"/>
    <property type="match status" value="1"/>
</dbReference>
<organism evidence="3 4">
    <name type="scientific">Leptotrombidium deliense</name>
    <dbReference type="NCBI Taxonomy" id="299467"/>
    <lineage>
        <taxon>Eukaryota</taxon>
        <taxon>Metazoa</taxon>
        <taxon>Ecdysozoa</taxon>
        <taxon>Arthropoda</taxon>
        <taxon>Chelicerata</taxon>
        <taxon>Arachnida</taxon>
        <taxon>Acari</taxon>
        <taxon>Acariformes</taxon>
        <taxon>Trombidiformes</taxon>
        <taxon>Prostigmata</taxon>
        <taxon>Anystina</taxon>
        <taxon>Parasitengona</taxon>
        <taxon>Trombiculoidea</taxon>
        <taxon>Trombiculidae</taxon>
        <taxon>Leptotrombidium</taxon>
    </lineage>
</organism>
<dbReference type="Proteomes" id="UP000288716">
    <property type="component" value="Unassembled WGS sequence"/>
</dbReference>
<sequence length="366" mass="42060">MFSRMLAPIYEQSFEKVLSTIPDAKYRVMFTKVNCEVEKSLESKFHVNKYPTLKVIINGTLRETEYRGHRSVDAILEHIKESLKDTLVTLKTEEDKNLTNNAKPAIVSYFESDANELKLIRKIALNNAKHCDFYLINGDLLSKLESRKNSITFKAKDEELGSESEIYVGSKDNYDDLQNWVQRKCISLVTEITFNNAEELTEEGLPLMIMFHKEDDTKSVELYKKTVETELKDLSNTIKFVVADGQKFVFPLLQLGKGMQDLPLIAIDSFAHMYQFKNFDEISIPGKLRQFAEDLNSGKLHLDYHSDDGMQPMQFKVGLQSLEKKDENDVSFESHEEESDTDGPPKSTFVKLMPSSSRYSLKKDEL</sequence>
<dbReference type="Pfam" id="PF00085">
    <property type="entry name" value="Thioredoxin"/>
    <property type="match status" value="1"/>
</dbReference>
<dbReference type="PANTHER" id="PTHR46295:SF1">
    <property type="entry name" value="ENDOPLASMIC RETICULUM RESIDENT PROTEIN 44"/>
    <property type="match status" value="1"/>
</dbReference>
<feature type="region of interest" description="Disordered" evidence="1">
    <location>
        <begin position="324"/>
        <end position="366"/>
    </location>
</feature>
<evidence type="ECO:0000313" key="3">
    <source>
        <dbReference type="EMBL" id="RWS26799.1"/>
    </source>
</evidence>